<dbReference type="EC" id="2.7.1.170" evidence="2"/>
<dbReference type="PANTHER" id="PTHR30605:SF0">
    <property type="entry name" value="ANHYDRO-N-ACETYLMURAMIC ACID KINASE"/>
    <property type="match status" value="1"/>
</dbReference>
<comment type="function">
    <text evidence="2">Catalyzes the specific phosphorylation of 1,6-anhydro-N-acetylmuramic acid (anhMurNAc) with the simultaneous cleavage of the 1,6-anhydro ring, generating MurNAc-6-P. Is required for the utilization of anhMurNAc either imported from the medium or derived from its own cell wall murein, and thus plays a role in cell wall recycling.</text>
</comment>
<dbReference type="PANTHER" id="PTHR30605">
    <property type="entry name" value="ANHYDRO-N-ACETYLMURAMIC ACID KINASE"/>
    <property type="match status" value="1"/>
</dbReference>
<dbReference type="HAMAP" id="MF_01270">
    <property type="entry name" value="AnhMurNAc_kinase"/>
    <property type="match status" value="1"/>
</dbReference>
<reference evidence="3 4" key="1">
    <citation type="submission" date="2021-04" db="EMBL/GenBank/DDBJ databases">
        <title>Magnetospirillum sulfuroxidans sp. nov., a facultative chemolithoautotrophic sulfur-oxidizing alphaproteobacterium isolated from freshwater sediment and proposals for Paramagetospirillum gen. nov., and Magnetospirillaceae fam. nov.</title>
        <authorList>
            <person name="Koziaeva V."/>
            <person name="Geelhoed J.S."/>
            <person name="Sorokin D.Y."/>
            <person name="Grouzdev D.S."/>
        </authorList>
    </citation>
    <scope>NUCLEOTIDE SEQUENCE [LARGE SCALE GENOMIC DNA]</scope>
    <source>
        <strain evidence="3 4">J10</strain>
    </source>
</reference>
<organism evidence="3 4">
    <name type="scientific">Magnetospirillum sulfuroxidans</name>
    <dbReference type="NCBI Taxonomy" id="611300"/>
    <lineage>
        <taxon>Bacteria</taxon>
        <taxon>Pseudomonadati</taxon>
        <taxon>Pseudomonadota</taxon>
        <taxon>Alphaproteobacteria</taxon>
        <taxon>Rhodospirillales</taxon>
        <taxon>Rhodospirillaceae</taxon>
        <taxon>Magnetospirillum</taxon>
    </lineage>
</organism>
<comment type="pathway">
    <text evidence="2">Cell wall biogenesis; peptidoglycan recycling.</text>
</comment>
<dbReference type="Pfam" id="PF03702">
    <property type="entry name" value="AnmK"/>
    <property type="match status" value="1"/>
</dbReference>
<accession>A0ABS5IBD6</accession>
<comment type="pathway">
    <text evidence="2">Amino-sugar metabolism; 1,6-anhydro-N-acetylmuramate degradation.</text>
</comment>
<evidence type="ECO:0000256" key="2">
    <source>
        <dbReference type="HAMAP-Rule" id="MF_01270"/>
    </source>
</evidence>
<gene>
    <name evidence="2" type="primary">anmK</name>
    <name evidence="3" type="ORF">KEC16_07635</name>
</gene>
<dbReference type="GO" id="GO:0016301">
    <property type="term" value="F:kinase activity"/>
    <property type="evidence" value="ECO:0007669"/>
    <property type="project" value="UniProtKB-KW"/>
</dbReference>
<dbReference type="InterPro" id="IPR043129">
    <property type="entry name" value="ATPase_NBD"/>
</dbReference>
<dbReference type="Proteomes" id="UP000680714">
    <property type="component" value="Unassembled WGS sequence"/>
</dbReference>
<keyword evidence="2 3" id="KW-0418">Kinase</keyword>
<dbReference type="Gene3D" id="3.30.420.40">
    <property type="match status" value="2"/>
</dbReference>
<evidence type="ECO:0000313" key="3">
    <source>
        <dbReference type="EMBL" id="MBR9971581.1"/>
    </source>
</evidence>
<evidence type="ECO:0000313" key="4">
    <source>
        <dbReference type="Proteomes" id="UP000680714"/>
    </source>
</evidence>
<dbReference type="RefSeq" id="WP_211547494.1">
    <property type="nucleotide sequence ID" value="NZ_JAGTUF010000005.1"/>
</dbReference>
<proteinExistence type="inferred from homology"/>
<name>A0ABS5IBD6_9PROT</name>
<feature type="binding site" evidence="2">
    <location>
        <begin position="11"/>
        <end position="18"/>
    </location>
    <ligand>
        <name>ATP</name>
        <dbReference type="ChEBI" id="CHEBI:30616"/>
    </ligand>
</feature>
<comment type="catalytic activity">
    <reaction evidence="2">
        <text>1,6-anhydro-N-acetyl-beta-muramate + ATP + H2O = N-acetyl-D-muramate 6-phosphate + ADP + H(+)</text>
        <dbReference type="Rhea" id="RHEA:24952"/>
        <dbReference type="ChEBI" id="CHEBI:15377"/>
        <dbReference type="ChEBI" id="CHEBI:15378"/>
        <dbReference type="ChEBI" id="CHEBI:30616"/>
        <dbReference type="ChEBI" id="CHEBI:58690"/>
        <dbReference type="ChEBI" id="CHEBI:58722"/>
        <dbReference type="ChEBI" id="CHEBI:456216"/>
        <dbReference type="EC" id="2.7.1.170"/>
    </reaction>
</comment>
<keyword evidence="1 2" id="KW-0119">Carbohydrate metabolism</keyword>
<keyword evidence="4" id="KW-1185">Reference proteome</keyword>
<comment type="similarity">
    <text evidence="2">Belongs to the anhydro-N-acetylmuramic acid kinase family.</text>
</comment>
<dbReference type="NCBIfam" id="NF007141">
    <property type="entry name" value="PRK09585.1-5"/>
    <property type="match status" value="1"/>
</dbReference>
<keyword evidence="2" id="KW-0067">ATP-binding</keyword>
<keyword evidence="2" id="KW-0547">Nucleotide-binding</keyword>
<dbReference type="SUPFAM" id="SSF53067">
    <property type="entry name" value="Actin-like ATPase domain"/>
    <property type="match status" value="1"/>
</dbReference>
<comment type="caution">
    <text evidence="3">The sequence shown here is derived from an EMBL/GenBank/DDBJ whole genome shotgun (WGS) entry which is preliminary data.</text>
</comment>
<sequence length="357" mass="36562">MNKLALGLMSGTSLDGIDAALVETDGETVTATGAALTVAYDDGLRAGLRGVLGGGGPVAEIERRLTEAHAQVVTRLLDVAGISAAAIDVIGFHGHTILHRPDQRRTWQIGDAALLARLTGVTVVNDFRSADVVAGGQGAPLVPVYHAALAHDLAGPLAVLNVGGVGNVTWIGADGRLLAFDTGPGNALVDDWALRHTGMAMDMDGALAAAGQVDMAAVEAFSRHAYFAASPPKSLDRDDFQSLAATLVAGKSAADGAATLTAFTARAVAMAATHCPIPPRRWLVCGGGRRNPTLMAALAAELGTPVEPVEQVGWDGDALEAQAFAFLAVRSLRGLALTFPGTTGIDRPLTGGRVTVF</sequence>
<evidence type="ECO:0000256" key="1">
    <source>
        <dbReference type="ARBA" id="ARBA00023277"/>
    </source>
</evidence>
<keyword evidence="2 3" id="KW-0808">Transferase</keyword>
<protein>
    <recommendedName>
        <fullName evidence="2">Anhydro-N-acetylmuramic acid kinase</fullName>
        <ecNumber evidence="2">2.7.1.170</ecNumber>
    </recommendedName>
    <alternativeName>
        <fullName evidence="2">AnhMurNAc kinase</fullName>
    </alternativeName>
</protein>
<dbReference type="InterPro" id="IPR005338">
    <property type="entry name" value="Anhydro_N_Ac-Mur_kinase"/>
</dbReference>
<dbReference type="EMBL" id="JAGTUF010000005">
    <property type="protein sequence ID" value="MBR9971581.1"/>
    <property type="molecule type" value="Genomic_DNA"/>
</dbReference>